<evidence type="ECO:0000259" key="3">
    <source>
        <dbReference type="Pfam" id="PF01757"/>
    </source>
</evidence>
<dbReference type="GO" id="GO:0016747">
    <property type="term" value="F:acyltransferase activity, transferring groups other than amino-acyl groups"/>
    <property type="evidence" value="ECO:0007669"/>
    <property type="project" value="InterPro"/>
</dbReference>
<dbReference type="EMBL" id="CAEZVK010000129">
    <property type="protein sequence ID" value="CAB4637502.1"/>
    <property type="molecule type" value="Genomic_DNA"/>
</dbReference>
<feature type="region of interest" description="Disordered" evidence="1">
    <location>
        <begin position="1"/>
        <end position="21"/>
    </location>
</feature>
<protein>
    <submittedName>
        <fullName evidence="4">Unannotated protein</fullName>
    </submittedName>
</protein>
<organism evidence="4">
    <name type="scientific">freshwater metagenome</name>
    <dbReference type="NCBI Taxonomy" id="449393"/>
    <lineage>
        <taxon>unclassified sequences</taxon>
        <taxon>metagenomes</taxon>
        <taxon>ecological metagenomes</taxon>
    </lineage>
</organism>
<feature type="transmembrane region" description="Helical" evidence="2">
    <location>
        <begin position="331"/>
        <end position="350"/>
    </location>
</feature>
<proteinExistence type="predicted"/>
<gene>
    <name evidence="4" type="ORF">UFOPK2000_01123</name>
</gene>
<dbReference type="InterPro" id="IPR002656">
    <property type="entry name" value="Acyl_transf_3_dom"/>
</dbReference>
<keyword evidence="2" id="KW-1133">Transmembrane helix</keyword>
<keyword evidence="2" id="KW-0812">Transmembrane</keyword>
<feature type="transmembrane region" description="Helical" evidence="2">
    <location>
        <begin position="362"/>
        <end position="385"/>
    </location>
</feature>
<dbReference type="Pfam" id="PF01757">
    <property type="entry name" value="Acyl_transf_3"/>
    <property type="match status" value="1"/>
</dbReference>
<sequence length="397" mass="44244">MNVLGSGTAVKEPAEGESPAVPHYPSLDGARGAAALMVVVFHVSGLLQSGESSDRLNRLLTQTISGFGHIAVAVFFLLSGFLLFSEFAMDLIARSGRKPLARFVSRRFLRIYPGYWVALIAAELVLGPLVGGRIGLFTLMERYVDPSHLVTGLDVAWTLTVEVSFYVFLPLFALALGIVCRRIDSQNWRIVFVFLLTLSLLAVPRLFQHFVAEHFPTDRRIYRVAIEYLDWFGWGMLLSIVASLLRIGWRPMSLVYRFGTMRRICWPLAVVLYAAATLTIGYDGSRVGALPSVPDAQLAHGLYGVAAFLFLIPLTIGIGATSKRGFFSSRLMYEIGLVSYGVYLWHDIFLKYYLWNFTYTPGIGLFVLVVAVLVPLSLAVGWLSYRLIERPAMKLSW</sequence>
<feature type="transmembrane region" description="Helical" evidence="2">
    <location>
        <begin position="302"/>
        <end position="319"/>
    </location>
</feature>
<dbReference type="PANTHER" id="PTHR23028">
    <property type="entry name" value="ACETYLTRANSFERASE"/>
    <property type="match status" value="1"/>
</dbReference>
<feature type="transmembrane region" description="Helical" evidence="2">
    <location>
        <begin position="191"/>
        <end position="211"/>
    </location>
</feature>
<dbReference type="GO" id="GO:0009103">
    <property type="term" value="P:lipopolysaccharide biosynthetic process"/>
    <property type="evidence" value="ECO:0007669"/>
    <property type="project" value="TreeGrafter"/>
</dbReference>
<keyword evidence="2" id="KW-0472">Membrane</keyword>
<reference evidence="4" key="1">
    <citation type="submission" date="2020-05" db="EMBL/GenBank/DDBJ databases">
        <authorList>
            <person name="Chiriac C."/>
            <person name="Salcher M."/>
            <person name="Ghai R."/>
            <person name="Kavagutti S V."/>
        </authorList>
    </citation>
    <scope>NUCLEOTIDE SEQUENCE</scope>
</reference>
<feature type="transmembrane region" description="Helical" evidence="2">
    <location>
        <begin position="261"/>
        <end position="282"/>
    </location>
</feature>
<feature type="transmembrane region" description="Helical" evidence="2">
    <location>
        <begin position="114"/>
        <end position="136"/>
    </location>
</feature>
<evidence type="ECO:0000256" key="2">
    <source>
        <dbReference type="SAM" id="Phobius"/>
    </source>
</evidence>
<feature type="transmembrane region" description="Helical" evidence="2">
    <location>
        <begin position="231"/>
        <end position="249"/>
    </location>
</feature>
<feature type="transmembrane region" description="Helical" evidence="2">
    <location>
        <begin position="70"/>
        <end position="93"/>
    </location>
</feature>
<dbReference type="PANTHER" id="PTHR23028:SF53">
    <property type="entry name" value="ACYL_TRANSF_3 DOMAIN-CONTAINING PROTEIN"/>
    <property type="match status" value="1"/>
</dbReference>
<dbReference type="GO" id="GO:0016020">
    <property type="term" value="C:membrane"/>
    <property type="evidence" value="ECO:0007669"/>
    <property type="project" value="TreeGrafter"/>
</dbReference>
<dbReference type="AlphaFoldDB" id="A0A6J6JK35"/>
<accession>A0A6J6JK35</accession>
<name>A0A6J6JK35_9ZZZZ</name>
<evidence type="ECO:0000313" key="4">
    <source>
        <dbReference type="EMBL" id="CAB4637502.1"/>
    </source>
</evidence>
<feature type="domain" description="Acyltransferase 3" evidence="3">
    <location>
        <begin position="25"/>
        <end position="385"/>
    </location>
</feature>
<dbReference type="InterPro" id="IPR050879">
    <property type="entry name" value="Acyltransferase_3"/>
</dbReference>
<evidence type="ECO:0000256" key="1">
    <source>
        <dbReference type="SAM" id="MobiDB-lite"/>
    </source>
</evidence>
<feature type="transmembrane region" description="Helical" evidence="2">
    <location>
        <begin position="156"/>
        <end position="179"/>
    </location>
</feature>